<dbReference type="InterPro" id="IPR050109">
    <property type="entry name" value="HTH-type_TetR-like_transc_reg"/>
</dbReference>
<dbReference type="PRINTS" id="PR00455">
    <property type="entry name" value="HTHTETR"/>
</dbReference>
<sequence>MPDTRPSDTRNRILEVAAALMAVGGLEAVTFDAVAARLGVTKQAVIYWFPSKVALLSELALPGLRGEAQVAINAAVGASGPSQAVRAVVRAVINFHLADLARFRLMYLSPQIGATASAKRTAAELVTQVHPVTSEMYAAIAAALGDGPTARETAVALHMAALGHVMMVALTEAIGDPLRHAPELLADRLAGLLAASAGPEAQ</sequence>
<protein>
    <submittedName>
        <fullName evidence="4">TetR/AcrR family transcriptional regulator</fullName>
    </submittedName>
</protein>
<evidence type="ECO:0000256" key="2">
    <source>
        <dbReference type="PROSITE-ProRule" id="PRU00335"/>
    </source>
</evidence>
<dbReference type="InterPro" id="IPR036271">
    <property type="entry name" value="Tet_transcr_reg_TetR-rel_C_sf"/>
</dbReference>
<dbReference type="GO" id="GO:0000976">
    <property type="term" value="F:transcription cis-regulatory region binding"/>
    <property type="evidence" value="ECO:0007669"/>
    <property type="project" value="TreeGrafter"/>
</dbReference>
<evidence type="ECO:0000313" key="5">
    <source>
        <dbReference type="Proteomes" id="UP000228948"/>
    </source>
</evidence>
<organism evidence="4 5">
    <name type="scientific">Roseinatronobacter bogoriensis subsp. barguzinensis</name>
    <dbReference type="NCBI Taxonomy" id="441209"/>
    <lineage>
        <taxon>Bacteria</taxon>
        <taxon>Pseudomonadati</taxon>
        <taxon>Pseudomonadota</taxon>
        <taxon>Alphaproteobacteria</taxon>
        <taxon>Rhodobacterales</taxon>
        <taxon>Paracoccaceae</taxon>
        <taxon>Roseinatronobacter</taxon>
    </lineage>
</organism>
<dbReference type="RefSeq" id="WP_071479647.1">
    <property type="nucleotide sequence ID" value="NZ_CP024899.1"/>
</dbReference>
<dbReference type="EMBL" id="CP024899">
    <property type="protein sequence ID" value="ATX65038.1"/>
    <property type="molecule type" value="Genomic_DNA"/>
</dbReference>
<feature type="domain" description="HTH tetR-type" evidence="3">
    <location>
        <begin position="7"/>
        <end position="67"/>
    </location>
</feature>
<proteinExistence type="predicted"/>
<evidence type="ECO:0000259" key="3">
    <source>
        <dbReference type="PROSITE" id="PS50977"/>
    </source>
</evidence>
<dbReference type="SUPFAM" id="SSF46689">
    <property type="entry name" value="Homeodomain-like"/>
    <property type="match status" value="1"/>
</dbReference>
<evidence type="ECO:0000313" key="4">
    <source>
        <dbReference type="EMBL" id="ATX65038.1"/>
    </source>
</evidence>
<dbReference type="InterPro" id="IPR001647">
    <property type="entry name" value="HTH_TetR"/>
</dbReference>
<evidence type="ECO:0000256" key="1">
    <source>
        <dbReference type="ARBA" id="ARBA00023125"/>
    </source>
</evidence>
<dbReference type="PROSITE" id="PS50977">
    <property type="entry name" value="HTH_TETR_2"/>
    <property type="match status" value="1"/>
</dbReference>
<keyword evidence="1 2" id="KW-0238">DNA-binding</keyword>
<keyword evidence="5" id="KW-1185">Reference proteome</keyword>
<dbReference type="PANTHER" id="PTHR30055:SF226">
    <property type="entry name" value="HTH-TYPE TRANSCRIPTIONAL REGULATOR PKSA"/>
    <property type="match status" value="1"/>
</dbReference>
<dbReference type="Proteomes" id="UP000228948">
    <property type="component" value="Chromosome"/>
</dbReference>
<name>A0A2K8KE34_9RHOB</name>
<dbReference type="GO" id="GO:0003700">
    <property type="term" value="F:DNA-binding transcription factor activity"/>
    <property type="evidence" value="ECO:0007669"/>
    <property type="project" value="TreeGrafter"/>
</dbReference>
<dbReference type="SUPFAM" id="SSF48498">
    <property type="entry name" value="Tetracyclin repressor-like, C-terminal domain"/>
    <property type="match status" value="1"/>
</dbReference>
<dbReference type="OrthoDB" id="8478851at2"/>
<dbReference type="STRING" id="441209.GCA_001870665_00489"/>
<feature type="DNA-binding region" description="H-T-H motif" evidence="2">
    <location>
        <begin position="30"/>
        <end position="49"/>
    </location>
</feature>
<gene>
    <name evidence="4" type="ORF">BG454_03655</name>
</gene>
<dbReference type="AlphaFoldDB" id="A0A2K8KE34"/>
<dbReference type="KEGG" id="rbg:BG454_03655"/>
<reference evidence="4 5" key="1">
    <citation type="submission" date="2017-11" db="EMBL/GenBank/DDBJ databases">
        <title>Revised Sequence and Annotation of the Rhodobaca barguzinensis strain alga05 Genome.</title>
        <authorList>
            <person name="Kopejtka K."/>
            <person name="Tomasch J.M."/>
            <person name="Bunk B."/>
            <person name="Koblizek M."/>
        </authorList>
    </citation>
    <scope>NUCLEOTIDE SEQUENCE [LARGE SCALE GENOMIC DNA]</scope>
    <source>
        <strain evidence="5">alga05</strain>
    </source>
</reference>
<dbReference type="PANTHER" id="PTHR30055">
    <property type="entry name" value="HTH-TYPE TRANSCRIPTIONAL REGULATOR RUTR"/>
    <property type="match status" value="1"/>
</dbReference>
<accession>A0A2K8KE34</accession>
<dbReference type="InterPro" id="IPR009057">
    <property type="entry name" value="Homeodomain-like_sf"/>
</dbReference>
<dbReference type="Gene3D" id="1.10.357.10">
    <property type="entry name" value="Tetracycline Repressor, domain 2"/>
    <property type="match status" value="1"/>
</dbReference>
<dbReference type="Pfam" id="PF00440">
    <property type="entry name" value="TetR_N"/>
    <property type="match status" value="1"/>
</dbReference>